<dbReference type="NCBIfam" id="TIGR01444">
    <property type="entry name" value="fkbM_fam"/>
    <property type="match status" value="1"/>
</dbReference>
<dbReference type="PANTHER" id="PTHR36973">
    <property type="entry name" value="SLL1456 PROTEIN-RELATED"/>
    <property type="match status" value="1"/>
</dbReference>
<organism evidence="2 3">
    <name type="scientific">Rossellomorea aquimaris</name>
    <dbReference type="NCBI Taxonomy" id="189382"/>
    <lineage>
        <taxon>Bacteria</taxon>
        <taxon>Bacillati</taxon>
        <taxon>Bacillota</taxon>
        <taxon>Bacilli</taxon>
        <taxon>Bacillales</taxon>
        <taxon>Bacillaceae</taxon>
        <taxon>Rossellomorea</taxon>
    </lineage>
</organism>
<keyword evidence="2" id="KW-0489">Methyltransferase</keyword>
<dbReference type="EMBL" id="QNRJ01000005">
    <property type="protein sequence ID" value="RBP04943.1"/>
    <property type="molecule type" value="Genomic_DNA"/>
</dbReference>
<dbReference type="Pfam" id="PF05050">
    <property type="entry name" value="Methyltransf_21"/>
    <property type="match status" value="1"/>
</dbReference>
<proteinExistence type="predicted"/>
<dbReference type="AlphaFoldDB" id="A0A366ERA2"/>
<dbReference type="InterPro" id="IPR029063">
    <property type="entry name" value="SAM-dependent_MTases_sf"/>
</dbReference>
<sequence>MKWNAAMRKPYLMRVWENYPKTWKFMIDVGILVKYKTLNIKKLPNTLTLPSSTVLYIDSEENRGRALLISNGVTQKRLDRFWSMAVKKMNPDLVIDVGVNYGECIFSTQYSSKTRIIGVEANSRLIPFIEQSKEVHPNRSQIAIYNAIASDKDNEETVFFVDRHWSGTSSATYEPSHKLIDKVPVQSITIDTLCHDQTYETVLFKVDVEGYEAFVLKGMTNLFKTSKSILGFIEFNSEYLEKLDISVDEFLLFLQTYFTIYVYKEDHSLVKAAHYNHMDLKNLFGTDYIHTDFLLVSDESFIERMI</sequence>
<dbReference type="PANTHER" id="PTHR36973:SF4">
    <property type="entry name" value="NODULATION PROTEIN"/>
    <property type="match status" value="1"/>
</dbReference>
<dbReference type="InterPro" id="IPR006342">
    <property type="entry name" value="FkbM_mtfrase"/>
</dbReference>
<comment type="caution">
    <text evidence="2">The sequence shown here is derived from an EMBL/GenBank/DDBJ whole genome shotgun (WGS) entry which is preliminary data.</text>
</comment>
<dbReference type="Gene3D" id="3.40.50.150">
    <property type="entry name" value="Vaccinia Virus protein VP39"/>
    <property type="match status" value="1"/>
</dbReference>
<reference evidence="2 3" key="1">
    <citation type="submission" date="2018-06" db="EMBL/GenBank/DDBJ databases">
        <title>Freshwater and sediment microbial communities from various areas in North America, analyzing microbe dynamics in response to fracking.</title>
        <authorList>
            <person name="Lamendella R."/>
        </authorList>
    </citation>
    <scope>NUCLEOTIDE SEQUENCE [LARGE SCALE GENOMIC DNA]</scope>
    <source>
        <strain evidence="2 3">97B</strain>
    </source>
</reference>
<evidence type="ECO:0000313" key="2">
    <source>
        <dbReference type="EMBL" id="RBP04943.1"/>
    </source>
</evidence>
<dbReference type="GO" id="GO:0008171">
    <property type="term" value="F:O-methyltransferase activity"/>
    <property type="evidence" value="ECO:0007669"/>
    <property type="project" value="TreeGrafter"/>
</dbReference>
<dbReference type="Proteomes" id="UP000252118">
    <property type="component" value="Unassembled WGS sequence"/>
</dbReference>
<accession>A0A366ERA2</accession>
<evidence type="ECO:0000313" key="3">
    <source>
        <dbReference type="Proteomes" id="UP000252118"/>
    </source>
</evidence>
<dbReference type="InterPro" id="IPR053188">
    <property type="entry name" value="FkbM_Methyltransferase"/>
</dbReference>
<keyword evidence="2" id="KW-0808">Transferase</keyword>
<gene>
    <name evidence="2" type="ORF">DET59_105233</name>
</gene>
<dbReference type="RefSeq" id="WP_113969362.1">
    <property type="nucleotide sequence ID" value="NZ_QNRJ01000005.1"/>
</dbReference>
<feature type="domain" description="Methyltransferase FkbM" evidence="1">
    <location>
        <begin position="96"/>
        <end position="254"/>
    </location>
</feature>
<name>A0A366ERA2_9BACI</name>
<evidence type="ECO:0000259" key="1">
    <source>
        <dbReference type="Pfam" id="PF05050"/>
    </source>
</evidence>
<dbReference type="OrthoDB" id="9802760at2"/>
<dbReference type="GO" id="GO:0032259">
    <property type="term" value="P:methylation"/>
    <property type="evidence" value="ECO:0007669"/>
    <property type="project" value="UniProtKB-KW"/>
</dbReference>
<protein>
    <submittedName>
        <fullName evidence="2">FkbM family methyltransferase</fullName>
    </submittedName>
</protein>
<dbReference type="SUPFAM" id="SSF53335">
    <property type="entry name" value="S-adenosyl-L-methionine-dependent methyltransferases"/>
    <property type="match status" value="1"/>
</dbReference>